<reference evidence="1 2" key="1">
    <citation type="submission" date="2019-06" db="EMBL/GenBank/DDBJ databases">
        <authorList>
            <person name="Rodrigo-Torres L."/>
            <person name="Arahal R. D."/>
            <person name="Lucena T."/>
        </authorList>
    </citation>
    <scope>NUCLEOTIDE SEQUENCE [LARGE SCALE GENOMIC DNA]</scope>
    <source>
        <strain evidence="1 2">SB0023/3</strain>
    </source>
</reference>
<evidence type="ECO:0000313" key="2">
    <source>
        <dbReference type="Proteomes" id="UP000410984"/>
    </source>
</evidence>
<organism evidence="1 2">
    <name type="scientific">Methylobacterium symbioticum</name>
    <dbReference type="NCBI Taxonomy" id="2584084"/>
    <lineage>
        <taxon>Bacteria</taxon>
        <taxon>Pseudomonadati</taxon>
        <taxon>Pseudomonadota</taxon>
        <taxon>Alphaproteobacteria</taxon>
        <taxon>Hyphomicrobiales</taxon>
        <taxon>Methylobacteriaceae</taxon>
        <taxon>Methylobacterium</taxon>
    </lineage>
</organism>
<dbReference type="EMBL" id="CABFPH010000031">
    <property type="protein sequence ID" value="VUD71972.1"/>
    <property type="molecule type" value="Genomic_DNA"/>
</dbReference>
<evidence type="ECO:0000313" key="1">
    <source>
        <dbReference type="EMBL" id="VUD71972.1"/>
    </source>
</evidence>
<keyword evidence="2" id="KW-1185">Reference proteome</keyword>
<name>A0A509ECR2_9HYPH</name>
<dbReference type="RefSeq" id="WP_142583333.1">
    <property type="nucleotide sequence ID" value="NZ_CABFPH010000031.1"/>
</dbReference>
<sequence>MGTPRPWSGTLLSVTDAEEAERGLQRLAEICIEAHRIVAREGSPEMRALLEDLLRRVADQLAERGGHAD</sequence>
<gene>
    <name evidence="1" type="ORF">MET9862_02564</name>
</gene>
<proteinExistence type="predicted"/>
<protein>
    <submittedName>
        <fullName evidence="1">Uncharacterized protein</fullName>
    </submittedName>
</protein>
<dbReference type="OrthoDB" id="8006047at2"/>
<dbReference type="Proteomes" id="UP000410984">
    <property type="component" value="Unassembled WGS sequence"/>
</dbReference>
<dbReference type="AlphaFoldDB" id="A0A509ECR2"/>
<accession>A0A509ECR2</accession>